<sequence length="97" mass="11091">MIDLLGMIVIFADELFDVDDKKPFGFKFWLSVIVWLASLGFLMTAIIFALALLPMLTSDIWWVIAIVDSLLIMFSFYTGKRVILWAHAIINNIKAHT</sequence>
<keyword evidence="1" id="KW-0472">Membrane</keyword>
<dbReference type="EMBL" id="JBFPER010000001">
    <property type="protein sequence ID" value="MEX0381555.1"/>
    <property type="molecule type" value="Genomic_DNA"/>
</dbReference>
<dbReference type="RefSeq" id="WP_367975354.1">
    <property type="nucleotide sequence ID" value="NZ_JBFPEQ010000001.1"/>
</dbReference>
<name>A0ABV3S665_9LACO</name>
<keyword evidence="3" id="KW-1185">Reference proteome</keyword>
<keyword evidence="1" id="KW-1133">Transmembrane helix</keyword>
<evidence type="ECO:0000313" key="2">
    <source>
        <dbReference type="EMBL" id="MEX0381555.1"/>
    </source>
</evidence>
<reference evidence="2 3" key="1">
    <citation type="submission" date="2024-07" db="EMBL/GenBank/DDBJ databases">
        <authorList>
            <person name="Yun M."/>
        </authorList>
    </citation>
    <scope>NUCLEOTIDE SEQUENCE [LARGE SCALE GENOMIC DNA]</scope>
    <source>
        <strain evidence="2 3">MS01</strain>
    </source>
</reference>
<accession>A0ABV3S665</accession>
<feature type="transmembrane region" description="Helical" evidence="1">
    <location>
        <begin position="60"/>
        <end position="77"/>
    </location>
</feature>
<protein>
    <submittedName>
        <fullName evidence="2">Uncharacterized protein</fullName>
    </submittedName>
</protein>
<comment type="caution">
    <text evidence="2">The sequence shown here is derived from an EMBL/GenBank/DDBJ whole genome shotgun (WGS) entry which is preliminary data.</text>
</comment>
<organism evidence="2 3">
    <name type="scientific">Leuconostoc aquikimchii</name>
    <dbReference type="NCBI Taxonomy" id="3236804"/>
    <lineage>
        <taxon>Bacteria</taxon>
        <taxon>Bacillati</taxon>
        <taxon>Bacillota</taxon>
        <taxon>Bacilli</taxon>
        <taxon>Lactobacillales</taxon>
        <taxon>Lactobacillaceae</taxon>
        <taxon>Leuconostoc</taxon>
    </lineage>
</organism>
<gene>
    <name evidence="2" type="ORF">AB3K24_09470</name>
</gene>
<keyword evidence="1" id="KW-0812">Transmembrane</keyword>
<dbReference type="Proteomes" id="UP001556617">
    <property type="component" value="Unassembled WGS sequence"/>
</dbReference>
<evidence type="ECO:0000313" key="3">
    <source>
        <dbReference type="Proteomes" id="UP001556617"/>
    </source>
</evidence>
<evidence type="ECO:0000256" key="1">
    <source>
        <dbReference type="SAM" id="Phobius"/>
    </source>
</evidence>
<proteinExistence type="predicted"/>
<feature type="transmembrane region" description="Helical" evidence="1">
    <location>
        <begin position="28"/>
        <end position="54"/>
    </location>
</feature>